<dbReference type="Proteomes" id="UP000050525">
    <property type="component" value="Unassembled WGS sequence"/>
</dbReference>
<sequence length="99" mass="11868">MRWCWVRLVDHIKLFPHCAHWYGFSPVWMRLCSVRCINNTFILWTDGKEPLEKFQQDFNNFHLSLKSTLEYCIQQIHLLDTTLKVCNGYVGTLYQKPTT</sequence>
<name>A0A151NIY0_ALLMI</name>
<reference evidence="1 2" key="1">
    <citation type="journal article" date="2012" name="Genome Biol.">
        <title>Sequencing three crocodilian genomes to illuminate the evolution of archosaurs and amniotes.</title>
        <authorList>
            <person name="St John J.A."/>
            <person name="Braun E.L."/>
            <person name="Isberg S.R."/>
            <person name="Miles L.G."/>
            <person name="Chong A.Y."/>
            <person name="Gongora J."/>
            <person name="Dalzell P."/>
            <person name="Moran C."/>
            <person name="Bed'hom B."/>
            <person name="Abzhanov A."/>
            <person name="Burgess S.C."/>
            <person name="Cooksey A.M."/>
            <person name="Castoe T.A."/>
            <person name="Crawford N.G."/>
            <person name="Densmore L.D."/>
            <person name="Drew J.C."/>
            <person name="Edwards S.V."/>
            <person name="Faircloth B.C."/>
            <person name="Fujita M.K."/>
            <person name="Greenwold M.J."/>
            <person name="Hoffmann F.G."/>
            <person name="Howard J.M."/>
            <person name="Iguchi T."/>
            <person name="Janes D.E."/>
            <person name="Khan S.Y."/>
            <person name="Kohno S."/>
            <person name="de Koning A.J."/>
            <person name="Lance S.L."/>
            <person name="McCarthy F.M."/>
            <person name="McCormack J.E."/>
            <person name="Merchant M.E."/>
            <person name="Peterson D.G."/>
            <person name="Pollock D.D."/>
            <person name="Pourmand N."/>
            <person name="Raney B.J."/>
            <person name="Roessler K.A."/>
            <person name="Sanford J.R."/>
            <person name="Sawyer R.H."/>
            <person name="Schmidt C.J."/>
            <person name="Triplett E.W."/>
            <person name="Tuberville T.D."/>
            <person name="Venegas-Anaya M."/>
            <person name="Howard J.T."/>
            <person name="Jarvis E.D."/>
            <person name="Guillette L.J.Jr."/>
            <person name="Glenn T.C."/>
            <person name="Green R.E."/>
            <person name="Ray D.A."/>
        </authorList>
    </citation>
    <scope>NUCLEOTIDE SEQUENCE [LARGE SCALE GENOMIC DNA]</scope>
    <source>
        <strain evidence="1">KSC_2009_1</strain>
    </source>
</reference>
<dbReference type="EMBL" id="AKHW03002922">
    <property type="protein sequence ID" value="KYO36757.1"/>
    <property type="molecule type" value="Genomic_DNA"/>
</dbReference>
<protein>
    <submittedName>
        <fullName evidence="1">Uncharacterized protein</fullName>
    </submittedName>
</protein>
<keyword evidence="2" id="KW-1185">Reference proteome</keyword>
<proteinExistence type="predicted"/>
<evidence type="ECO:0000313" key="1">
    <source>
        <dbReference type="EMBL" id="KYO36757.1"/>
    </source>
</evidence>
<accession>A0A151NIY0</accession>
<organism evidence="1 2">
    <name type="scientific">Alligator mississippiensis</name>
    <name type="common">American alligator</name>
    <dbReference type="NCBI Taxonomy" id="8496"/>
    <lineage>
        <taxon>Eukaryota</taxon>
        <taxon>Metazoa</taxon>
        <taxon>Chordata</taxon>
        <taxon>Craniata</taxon>
        <taxon>Vertebrata</taxon>
        <taxon>Euteleostomi</taxon>
        <taxon>Archelosauria</taxon>
        <taxon>Archosauria</taxon>
        <taxon>Crocodylia</taxon>
        <taxon>Alligatoridae</taxon>
        <taxon>Alligatorinae</taxon>
        <taxon>Alligator</taxon>
    </lineage>
</organism>
<gene>
    <name evidence="1" type="ORF">Y1Q_0001094</name>
</gene>
<comment type="caution">
    <text evidence="1">The sequence shown here is derived from an EMBL/GenBank/DDBJ whole genome shotgun (WGS) entry which is preliminary data.</text>
</comment>
<evidence type="ECO:0000313" key="2">
    <source>
        <dbReference type="Proteomes" id="UP000050525"/>
    </source>
</evidence>
<dbReference type="AlphaFoldDB" id="A0A151NIY0"/>